<gene>
    <name evidence="2" type="ORF">FSB_LOCUS32823</name>
</gene>
<evidence type="ECO:0000313" key="2">
    <source>
        <dbReference type="EMBL" id="SPD04941.1"/>
    </source>
</evidence>
<dbReference type="AlphaFoldDB" id="A0A2N9GZY0"/>
<feature type="region of interest" description="Disordered" evidence="1">
    <location>
        <begin position="80"/>
        <end position="128"/>
    </location>
</feature>
<name>A0A2N9GZY0_FAGSY</name>
<evidence type="ECO:0000256" key="1">
    <source>
        <dbReference type="SAM" id="MobiDB-lite"/>
    </source>
</evidence>
<reference evidence="2" key="1">
    <citation type="submission" date="2018-02" db="EMBL/GenBank/DDBJ databases">
        <authorList>
            <person name="Cohen D.B."/>
            <person name="Kent A.D."/>
        </authorList>
    </citation>
    <scope>NUCLEOTIDE SEQUENCE</scope>
</reference>
<feature type="compositionally biased region" description="Acidic residues" evidence="1">
    <location>
        <begin position="81"/>
        <end position="122"/>
    </location>
</feature>
<organism evidence="2">
    <name type="scientific">Fagus sylvatica</name>
    <name type="common">Beechnut</name>
    <dbReference type="NCBI Taxonomy" id="28930"/>
    <lineage>
        <taxon>Eukaryota</taxon>
        <taxon>Viridiplantae</taxon>
        <taxon>Streptophyta</taxon>
        <taxon>Embryophyta</taxon>
        <taxon>Tracheophyta</taxon>
        <taxon>Spermatophyta</taxon>
        <taxon>Magnoliopsida</taxon>
        <taxon>eudicotyledons</taxon>
        <taxon>Gunneridae</taxon>
        <taxon>Pentapetalae</taxon>
        <taxon>rosids</taxon>
        <taxon>fabids</taxon>
        <taxon>Fagales</taxon>
        <taxon>Fagaceae</taxon>
        <taxon>Fagus</taxon>
    </lineage>
</organism>
<sequence>MAWTIPSFAAYNMVFNKREGGFFGFDLKGEEGIAVDHSLVLRDSQRAVFDKGVNCSGLVNGFFPKDQSRVVEAAKGRLSNYDDDNMEVESDGSDEGEFDDYFESNDDESEEEEEEEEEEDEVVDRRRK</sequence>
<accession>A0A2N9GZY0</accession>
<protein>
    <submittedName>
        <fullName evidence="2">Uncharacterized protein</fullName>
    </submittedName>
</protein>
<dbReference type="EMBL" id="OIVN01002596">
    <property type="protein sequence ID" value="SPD04941.1"/>
    <property type="molecule type" value="Genomic_DNA"/>
</dbReference>
<proteinExistence type="predicted"/>